<keyword evidence="4" id="KW-1185">Reference proteome</keyword>
<accession>X6MKY0</accession>
<name>X6MKY0_RETFI</name>
<organism evidence="3 4">
    <name type="scientific">Reticulomyxa filosa</name>
    <dbReference type="NCBI Taxonomy" id="46433"/>
    <lineage>
        <taxon>Eukaryota</taxon>
        <taxon>Sar</taxon>
        <taxon>Rhizaria</taxon>
        <taxon>Retaria</taxon>
        <taxon>Foraminifera</taxon>
        <taxon>Monothalamids</taxon>
        <taxon>Reticulomyxidae</taxon>
        <taxon>Reticulomyxa</taxon>
    </lineage>
</organism>
<evidence type="ECO:0000256" key="1">
    <source>
        <dbReference type="SAM" id="MobiDB-lite"/>
    </source>
</evidence>
<gene>
    <name evidence="3" type="ORF">RFI_22859</name>
</gene>
<keyword evidence="2" id="KW-0472">Membrane</keyword>
<proteinExistence type="predicted"/>
<evidence type="ECO:0000313" key="4">
    <source>
        <dbReference type="Proteomes" id="UP000023152"/>
    </source>
</evidence>
<comment type="caution">
    <text evidence="3">The sequence shown here is derived from an EMBL/GenBank/DDBJ whole genome shotgun (WGS) entry which is preliminary data.</text>
</comment>
<keyword evidence="2" id="KW-1133">Transmembrane helix</keyword>
<evidence type="ECO:0000313" key="3">
    <source>
        <dbReference type="EMBL" id="ETO14499.1"/>
    </source>
</evidence>
<dbReference type="Proteomes" id="UP000023152">
    <property type="component" value="Unassembled WGS sequence"/>
</dbReference>
<protein>
    <submittedName>
        <fullName evidence="3">Uncharacterized protein</fullName>
    </submittedName>
</protein>
<feature type="transmembrane region" description="Helical" evidence="2">
    <location>
        <begin position="143"/>
        <end position="162"/>
    </location>
</feature>
<feature type="region of interest" description="Disordered" evidence="1">
    <location>
        <begin position="1"/>
        <end position="80"/>
    </location>
</feature>
<evidence type="ECO:0000256" key="2">
    <source>
        <dbReference type="SAM" id="Phobius"/>
    </source>
</evidence>
<feature type="compositionally biased region" description="Acidic residues" evidence="1">
    <location>
        <begin position="1"/>
        <end position="43"/>
    </location>
</feature>
<reference evidence="3 4" key="1">
    <citation type="journal article" date="2013" name="Curr. Biol.">
        <title>The Genome of the Foraminiferan Reticulomyxa filosa.</title>
        <authorList>
            <person name="Glockner G."/>
            <person name="Hulsmann N."/>
            <person name="Schleicher M."/>
            <person name="Noegel A.A."/>
            <person name="Eichinger L."/>
            <person name="Gallinger C."/>
            <person name="Pawlowski J."/>
            <person name="Sierra R."/>
            <person name="Euteneuer U."/>
            <person name="Pillet L."/>
            <person name="Moustafa A."/>
            <person name="Platzer M."/>
            <person name="Groth M."/>
            <person name="Szafranski K."/>
            <person name="Schliwa M."/>
        </authorList>
    </citation>
    <scope>NUCLEOTIDE SEQUENCE [LARGE SCALE GENOMIC DNA]</scope>
</reference>
<dbReference type="AlphaFoldDB" id="X6MKY0"/>
<keyword evidence="2" id="KW-0812">Transmembrane</keyword>
<sequence length="280" mass="32056">MADDEWNDDGNNDFGDDGGFEDAGFEDAGFEDNDENWGDDFEVNDGFNNIATSKPKQKNDEDEEEDKSNNTSKDAGPQPWKCLECNHDNPGGLLCLKCSKPNLGELDRQRRIEAEKECKFWSRHYADVYLPLKLYIKTQLTELLVAFAVVVIIFNLMIASIIREIYAHEGFDRKFPDLKKWKPNDLKSSCESCTLAFESDTKVNDPNKCIREELTCHANICRTCFGAWIRSKIKDEDVLPHIRCPASDCDCSIPYGNFINNYHLSTKVFFVDKKKKIYTG</sequence>
<dbReference type="EMBL" id="ASPP01020001">
    <property type="protein sequence ID" value="ETO14499.1"/>
    <property type="molecule type" value="Genomic_DNA"/>
</dbReference>